<dbReference type="Proteomes" id="UP000827872">
    <property type="component" value="Linkage Group LG03"/>
</dbReference>
<evidence type="ECO:0000313" key="2">
    <source>
        <dbReference type="Proteomes" id="UP000827872"/>
    </source>
</evidence>
<reference evidence="1" key="1">
    <citation type="submission" date="2021-08" db="EMBL/GenBank/DDBJ databases">
        <title>The first chromosome-level gecko genome reveals the dynamic sex chromosomes of Neotropical dwarf geckos (Sphaerodactylidae: Sphaerodactylus).</title>
        <authorList>
            <person name="Pinto B.J."/>
            <person name="Keating S.E."/>
            <person name="Gamble T."/>
        </authorList>
    </citation>
    <scope>NUCLEOTIDE SEQUENCE</scope>
    <source>
        <strain evidence="1">TG3544</strain>
    </source>
</reference>
<comment type="caution">
    <text evidence="1">The sequence shown here is derived from an EMBL/GenBank/DDBJ whole genome shotgun (WGS) entry which is preliminary data.</text>
</comment>
<accession>A0ACB8EFM5</accession>
<sequence>MLSTPEYWGQLCGAKKSEEEFGIGAFAETIISAWESAFLCECSDTDFGFLGHSLIHITIQEKRGCSVALNNQAGMLVGPCQKETHQRPRNRDNQEGCLQKQMRM</sequence>
<proteinExistence type="predicted"/>
<gene>
    <name evidence="1" type="ORF">K3G42_005145</name>
</gene>
<dbReference type="EMBL" id="CM037616">
    <property type="protein sequence ID" value="KAH7991354.1"/>
    <property type="molecule type" value="Genomic_DNA"/>
</dbReference>
<evidence type="ECO:0000313" key="1">
    <source>
        <dbReference type="EMBL" id="KAH7991354.1"/>
    </source>
</evidence>
<keyword evidence="2" id="KW-1185">Reference proteome</keyword>
<protein>
    <submittedName>
        <fullName evidence="1">Uncharacterized protein</fullName>
    </submittedName>
</protein>
<name>A0ACB8EFM5_9SAUR</name>
<organism evidence="1 2">
    <name type="scientific">Sphaerodactylus townsendi</name>
    <dbReference type="NCBI Taxonomy" id="933632"/>
    <lineage>
        <taxon>Eukaryota</taxon>
        <taxon>Metazoa</taxon>
        <taxon>Chordata</taxon>
        <taxon>Craniata</taxon>
        <taxon>Vertebrata</taxon>
        <taxon>Euteleostomi</taxon>
        <taxon>Lepidosauria</taxon>
        <taxon>Squamata</taxon>
        <taxon>Bifurcata</taxon>
        <taxon>Gekkota</taxon>
        <taxon>Sphaerodactylidae</taxon>
        <taxon>Sphaerodactylus</taxon>
    </lineage>
</organism>